<dbReference type="GeneID" id="7051884"/>
<dbReference type="VEuPathDB" id="FungiDB:SJAG_04528"/>
<sequence>MAKSLEEKTENLSLEDPCLPEMNPVEKETAASVASELVEKKEVEREAEQETETKNVPETVETTEADAEQKTKAESSTETVAPDETSSPSEAERELKSCQLQLKNVQSEKSKLESQYRGLLNKISGIKRTLGERLKHDAKEITEQREKIKSLQKANTELKEELIIANEESTKLTDDVQSLRSEVESLRRDKQSWMNEREQLNNQALQWERKAKDTFDALEQVQIKYGETDRQLEAQLQVNESLDNEVCRFQTAAEKLKQQLASAKEQYTKETQEIRQTWQTVVDDLSEKLQSACTENDSMKTKITNMEERLSRTSELEQSVKEKSLIIGKLQHEAVILNEHLTKALRLLKSDENAEKVDKQLISNLLVSFLSLPRADTKRFEILQLIASVLEWNDEQREQVGVQRPGSSADMWSVRRNSSSNSLLFRS</sequence>
<dbReference type="GO" id="GO:0005794">
    <property type="term" value="C:Golgi apparatus"/>
    <property type="evidence" value="ECO:0007669"/>
    <property type="project" value="UniProtKB-SubCell"/>
</dbReference>
<organism evidence="7 9">
    <name type="scientific">Schizosaccharomyces japonicus (strain yFS275 / FY16936)</name>
    <name type="common">Fission yeast</name>
    <dbReference type="NCBI Taxonomy" id="402676"/>
    <lineage>
        <taxon>Eukaryota</taxon>
        <taxon>Fungi</taxon>
        <taxon>Dikarya</taxon>
        <taxon>Ascomycota</taxon>
        <taxon>Taphrinomycotina</taxon>
        <taxon>Schizosaccharomycetes</taxon>
        <taxon>Schizosaccharomycetales</taxon>
        <taxon>Schizosaccharomycetaceae</taxon>
        <taxon>Schizosaccharomyces</taxon>
    </lineage>
</organism>
<keyword evidence="3 4" id="KW-0175">Coiled coil</keyword>
<evidence type="ECO:0000256" key="2">
    <source>
        <dbReference type="ARBA" id="ARBA00023034"/>
    </source>
</evidence>
<feature type="domain" description="GRIP" evidence="6">
    <location>
        <begin position="352"/>
        <end position="403"/>
    </location>
</feature>
<dbReference type="RefSeq" id="XP_002175621.1">
    <property type="nucleotide sequence ID" value="XM_002175585.2"/>
</dbReference>
<evidence type="ECO:0000256" key="1">
    <source>
        <dbReference type="ARBA" id="ARBA00004555"/>
    </source>
</evidence>
<evidence type="ECO:0000256" key="5">
    <source>
        <dbReference type="SAM" id="MobiDB-lite"/>
    </source>
</evidence>
<comment type="subcellular location">
    <subcellularLocation>
        <location evidence="1">Golgi apparatus</location>
    </subcellularLocation>
</comment>
<proteinExistence type="predicted"/>
<dbReference type="AlphaFoldDB" id="B6K724"/>
<name>B6K724_SCHJY</name>
<dbReference type="InterPro" id="IPR000237">
    <property type="entry name" value="GRIP_dom"/>
</dbReference>
<keyword evidence="9" id="KW-1185">Reference proteome</keyword>
<dbReference type="PANTHER" id="PTHR18921:SF2">
    <property type="entry name" value="THYROID RECEPTOR-INTERACTING PROTEIN 11"/>
    <property type="match status" value="1"/>
</dbReference>
<evidence type="ECO:0000313" key="9">
    <source>
        <dbReference type="Proteomes" id="UP000001744"/>
    </source>
</evidence>
<feature type="coiled-coil region" evidence="4">
    <location>
        <begin position="253"/>
        <end position="316"/>
    </location>
</feature>
<evidence type="ECO:0000256" key="4">
    <source>
        <dbReference type="SAM" id="Coils"/>
    </source>
</evidence>
<feature type="compositionally biased region" description="Basic and acidic residues" evidence="5">
    <location>
        <begin position="37"/>
        <end position="55"/>
    </location>
</feature>
<evidence type="ECO:0000259" key="6">
    <source>
        <dbReference type="PROSITE" id="PS50913"/>
    </source>
</evidence>
<dbReference type="OrthoDB" id="425925at2759"/>
<dbReference type="STRING" id="402676.B6K724"/>
<reference evidence="7 9" key="1">
    <citation type="journal article" date="2011" name="Science">
        <title>Comparative functional genomics of the fission yeasts.</title>
        <authorList>
            <person name="Rhind N."/>
            <person name="Chen Z."/>
            <person name="Yassour M."/>
            <person name="Thompson D.A."/>
            <person name="Haas B.J."/>
            <person name="Habib N."/>
            <person name="Wapinski I."/>
            <person name="Roy S."/>
            <person name="Lin M.F."/>
            <person name="Heiman D.I."/>
            <person name="Young S.K."/>
            <person name="Furuya K."/>
            <person name="Guo Y."/>
            <person name="Pidoux A."/>
            <person name="Chen H.M."/>
            <person name="Robbertse B."/>
            <person name="Goldberg J.M."/>
            <person name="Aoki K."/>
            <person name="Bayne E.H."/>
            <person name="Berlin A.M."/>
            <person name="Desjardins C.A."/>
            <person name="Dobbs E."/>
            <person name="Dukaj L."/>
            <person name="Fan L."/>
            <person name="FitzGerald M.G."/>
            <person name="French C."/>
            <person name="Gujja S."/>
            <person name="Hansen K."/>
            <person name="Keifenheim D."/>
            <person name="Levin J.Z."/>
            <person name="Mosher R.A."/>
            <person name="Mueller C.A."/>
            <person name="Pfiffner J."/>
            <person name="Priest M."/>
            <person name="Russ C."/>
            <person name="Smialowska A."/>
            <person name="Swoboda P."/>
            <person name="Sykes S.M."/>
            <person name="Vaughn M."/>
            <person name="Vengrova S."/>
            <person name="Yoder R."/>
            <person name="Zeng Q."/>
            <person name="Allshire R."/>
            <person name="Baulcombe D."/>
            <person name="Birren B.W."/>
            <person name="Brown W."/>
            <person name="Ekwall K."/>
            <person name="Kellis M."/>
            <person name="Leatherwood J."/>
            <person name="Levin H."/>
            <person name="Margalit H."/>
            <person name="Martienssen R."/>
            <person name="Nieduszynski C.A."/>
            <person name="Spatafora J.W."/>
            <person name="Friedman N."/>
            <person name="Dalgaard J.Z."/>
            <person name="Baumann P."/>
            <person name="Niki H."/>
            <person name="Regev A."/>
            <person name="Nusbaum C."/>
        </authorList>
    </citation>
    <scope>NUCLEOTIDE SEQUENCE [LARGE SCALE GENOMIC DNA]</scope>
    <source>
        <strain evidence="9">yFS275 / FY16936</strain>
    </source>
</reference>
<evidence type="ECO:0000313" key="8">
    <source>
        <dbReference type="JaponicusDB" id="SJAG_04528"/>
    </source>
</evidence>
<dbReference type="HOGENOM" id="CLU_020680_3_0_1"/>
<dbReference type="eggNOG" id="ENOG502RYXN">
    <property type="taxonomic scope" value="Eukaryota"/>
</dbReference>
<dbReference type="JaponicusDB" id="SJAG_04528">
    <property type="gene designation" value="rud3"/>
</dbReference>
<dbReference type="EMBL" id="KE651168">
    <property type="protein sequence ID" value="EEB09328.1"/>
    <property type="molecule type" value="Genomic_DNA"/>
</dbReference>
<dbReference type="PROSITE" id="PS50913">
    <property type="entry name" value="GRIP"/>
    <property type="match status" value="1"/>
</dbReference>
<protein>
    <recommendedName>
        <fullName evidence="6">GRIP domain-containing protein</fullName>
    </recommendedName>
</protein>
<dbReference type="Pfam" id="PF10375">
    <property type="entry name" value="GRAB"/>
    <property type="match status" value="1"/>
</dbReference>
<dbReference type="Proteomes" id="UP000001744">
    <property type="component" value="Unassembled WGS sequence"/>
</dbReference>
<dbReference type="PANTHER" id="PTHR18921">
    <property type="entry name" value="MYOSIN HEAVY CHAIN - RELATED"/>
    <property type="match status" value="1"/>
</dbReference>
<feature type="compositionally biased region" description="Polar residues" evidence="5">
    <location>
        <begin position="76"/>
        <end position="89"/>
    </location>
</feature>
<evidence type="ECO:0000313" key="7">
    <source>
        <dbReference type="EMBL" id="EEB09328.1"/>
    </source>
</evidence>
<keyword evidence="2" id="KW-0333">Golgi apparatus</keyword>
<feature type="region of interest" description="Disordered" evidence="5">
    <location>
        <begin position="1"/>
        <end position="97"/>
    </location>
</feature>
<feature type="compositionally biased region" description="Basic and acidic residues" evidence="5">
    <location>
        <begin position="1"/>
        <end position="10"/>
    </location>
</feature>
<accession>B6K724</accession>
<evidence type="ECO:0000256" key="3">
    <source>
        <dbReference type="ARBA" id="ARBA00023054"/>
    </source>
</evidence>
<dbReference type="InterPro" id="IPR019459">
    <property type="entry name" value="GRAB"/>
</dbReference>
<dbReference type="OMA" id="QAMHNWE"/>
<gene>
    <name evidence="8" type="primary">rud3</name>
    <name evidence="7" type="ORF">SJAG_04528</name>
</gene>